<evidence type="ECO:0000259" key="2">
    <source>
        <dbReference type="PROSITE" id="PS50222"/>
    </source>
</evidence>
<dbReference type="Proteomes" id="UP000838412">
    <property type="component" value="Chromosome 6"/>
</dbReference>
<sequence length="124" mass="14078">MDSCEMEAALKELDLNPSAKFVETAKRKADANGDGKVTEVEFTNIVGVFQEINNLRSIFWENDQDASGTMSFAEMRKKATTFYTTHADKYGDGKAMEVMNHYAGDTDKEMTMDEFLEIMFADRF</sequence>
<dbReference type="AlphaFoldDB" id="A0A8K0A178"/>
<name>A0A8K0A178_BRALA</name>
<dbReference type="InterPro" id="IPR002048">
    <property type="entry name" value="EF_hand_dom"/>
</dbReference>
<keyword evidence="1" id="KW-0106">Calcium</keyword>
<dbReference type="OrthoDB" id="26525at2759"/>
<dbReference type="GO" id="GO:0005509">
    <property type="term" value="F:calcium ion binding"/>
    <property type="evidence" value="ECO:0007669"/>
    <property type="project" value="InterPro"/>
</dbReference>
<dbReference type="PROSITE" id="PS00018">
    <property type="entry name" value="EF_HAND_1"/>
    <property type="match status" value="2"/>
</dbReference>
<protein>
    <submittedName>
        <fullName evidence="3">CALM1 protein</fullName>
    </submittedName>
</protein>
<feature type="domain" description="EF-hand" evidence="2">
    <location>
        <begin position="17"/>
        <end position="52"/>
    </location>
</feature>
<evidence type="ECO:0000313" key="4">
    <source>
        <dbReference type="Proteomes" id="UP000838412"/>
    </source>
</evidence>
<evidence type="ECO:0000313" key="3">
    <source>
        <dbReference type="EMBL" id="CAH1267250.1"/>
    </source>
</evidence>
<dbReference type="InterPro" id="IPR011992">
    <property type="entry name" value="EF-hand-dom_pair"/>
</dbReference>
<proteinExistence type="predicted"/>
<dbReference type="SUPFAM" id="SSF47473">
    <property type="entry name" value="EF-hand"/>
    <property type="match status" value="1"/>
</dbReference>
<reference evidence="3" key="1">
    <citation type="submission" date="2022-01" db="EMBL/GenBank/DDBJ databases">
        <authorList>
            <person name="Braso-Vives M."/>
        </authorList>
    </citation>
    <scope>NUCLEOTIDE SEQUENCE</scope>
</reference>
<keyword evidence="4" id="KW-1185">Reference proteome</keyword>
<organism evidence="3 4">
    <name type="scientific">Branchiostoma lanceolatum</name>
    <name type="common">Common lancelet</name>
    <name type="synonym">Amphioxus lanceolatum</name>
    <dbReference type="NCBI Taxonomy" id="7740"/>
    <lineage>
        <taxon>Eukaryota</taxon>
        <taxon>Metazoa</taxon>
        <taxon>Chordata</taxon>
        <taxon>Cephalochordata</taxon>
        <taxon>Leptocardii</taxon>
        <taxon>Amphioxiformes</taxon>
        <taxon>Branchiostomatidae</taxon>
        <taxon>Branchiostoma</taxon>
    </lineage>
</organism>
<evidence type="ECO:0000256" key="1">
    <source>
        <dbReference type="ARBA" id="ARBA00022837"/>
    </source>
</evidence>
<dbReference type="InterPro" id="IPR018247">
    <property type="entry name" value="EF_Hand_1_Ca_BS"/>
</dbReference>
<dbReference type="PROSITE" id="PS50222">
    <property type="entry name" value="EF_HAND_2"/>
    <property type="match status" value="1"/>
</dbReference>
<gene>
    <name evidence="3" type="primary">CALM1</name>
    <name evidence="3" type="ORF">BLAG_LOCUS20677</name>
</gene>
<dbReference type="EMBL" id="OV696691">
    <property type="protein sequence ID" value="CAH1267250.1"/>
    <property type="molecule type" value="Genomic_DNA"/>
</dbReference>
<dbReference type="Gene3D" id="1.10.238.10">
    <property type="entry name" value="EF-hand"/>
    <property type="match status" value="1"/>
</dbReference>
<accession>A0A8K0A178</accession>